<comment type="caution">
    <text evidence="5">The sequence shown here is derived from an EMBL/GenBank/DDBJ whole genome shotgun (WGS) entry which is preliminary data.</text>
</comment>
<keyword evidence="6" id="KW-1185">Reference proteome</keyword>
<gene>
    <name evidence="5" type="ORF">A7U60_g9033</name>
</gene>
<feature type="compositionally biased region" description="Acidic residues" evidence="4">
    <location>
        <begin position="884"/>
        <end position="902"/>
    </location>
</feature>
<feature type="compositionally biased region" description="Acidic residues" evidence="4">
    <location>
        <begin position="821"/>
        <end position="836"/>
    </location>
</feature>
<dbReference type="AlphaFoldDB" id="A0A9Q5HQY5"/>
<comment type="similarity">
    <text evidence="2">Belongs to the MYBBP1A family.</text>
</comment>
<sequence length="1273" mass="141784">MLSAIQSVALSFEIDLPPIEQAILEYGFDSLRNLPKIAFPCLAIEFQGKSSLLRNVLPAVMAAVATTLPLFWHLSSANKGERIDASVKLVAALQQFQENRSTETSKTLGSGDEIDEEEEEDGSEDKEDDEVKAYSSKLDSNNAPDVAYAIRRLIRGLASPRESSRLGFAVALTEILSRLDTVTCDQILVLLKNASQTSGSMSGQEERDMLFARLFGLKCIVQSGLLLNQKPLRLSSTSSSSLKGFETFLTELLELGEKKSWLRESCWWTLLSAVTALTKSSVSWKEKAYELLFDRVCVKDKTWSPEKVALTLNVQKTRRDADWDAVCGTYFKGSDLLSTCNLPLLGRLLKTSYAEGVEDDAAKHAAGPWKPQLHFVWDVILDELLPAEGSVSSGSLQDFYRIVVDEILFSSSSSPKRKYWGFLVFQKALHRAPTSQLPMLFTKNFMRTWINQLAKDDRYLHKIARQVTCDVQSVVEKDPKAGFTLVLQLTGTNGSYQFDRITKTKTVETILSSTDSTGIKEYMIFLFKQVNAGDQGDSPTSIDSRRMWVIDQLSTLIRKGSIPKTNENIQIALEWLATHGFFKVVNNSSKSENVALHNIPEPSFSDEVRAACRNKLLACLGDLTSVTGTVDTSEDKGVKVPGVASDGEFWTSKVLKTIIELEKDSKHVELLHHLEDNELEVRNQALSLIKNIKASHMNYMAARGAELLLGALILKCLSDGENEAGWEDVKECTEQFTKLLPTSDVKAKKKRKESKRADKEDEPSDRPPVDLVVDVIIGLLENSTSFTRVIADQSFGMLASLVNDSTVDLILTQLERRDPNEDVLEEDDESDDDSEDSGISSKDGTDDDENESASSPDNGEEEELDDEGTEALRKALQAAVSGREDEDGEESDISLDASDLDDEQMMAIDEKLAAVFRERSSGRRKGKDVGAQREATYFKNRVLDLVETYMKRQPSSRLIFRFILPLIELAATSSSDEKQLSDKAKGILRSQLSKTKDAPTIDDTSKGVQLLESLHLRARKAHSQDTVSIISICSLFVAKALIRNDERAVLRIYEESIADFFTRKASSLNPAFIVDFTRRHPHLAWSIRSCITEALGNSVNGYRQSQAFSILQTVLTSLPQPEAKKDEILAFTSEMSKSFLDALNKSCLAEKPLMNSAHMKQTLRVVLSLVRFTKRFIANSAEFEKAWNTEEWEKLSAALSSSEHFKASRSLASTCQQISKLTRLEGQKNGESSSRSARKRKQNAEAQDVVKDEPSSKKPKRKKVRKVPKSADS</sequence>
<feature type="region of interest" description="Disordered" evidence="4">
    <location>
        <begin position="747"/>
        <end position="768"/>
    </location>
</feature>
<dbReference type="PANTHER" id="PTHR13213">
    <property type="entry name" value="MYB-BINDING PROTEIN 1A FAMILY MEMBER"/>
    <property type="match status" value="1"/>
</dbReference>
<feature type="region of interest" description="Disordered" evidence="4">
    <location>
        <begin position="101"/>
        <end position="137"/>
    </location>
</feature>
<dbReference type="GO" id="GO:0000182">
    <property type="term" value="F:rDNA binding"/>
    <property type="evidence" value="ECO:0007669"/>
    <property type="project" value="TreeGrafter"/>
</dbReference>
<dbReference type="OrthoDB" id="342531at2759"/>
<comment type="subcellular location">
    <subcellularLocation>
        <location evidence="1">Nucleus</location>
    </subcellularLocation>
</comment>
<name>A0A9Q5HQY5_SANBA</name>
<feature type="compositionally biased region" description="Acidic residues" evidence="4">
    <location>
        <begin position="858"/>
        <end position="869"/>
    </location>
</feature>
<reference evidence="5" key="1">
    <citation type="submission" date="2016-06" db="EMBL/GenBank/DDBJ databases">
        <title>Draft Genome sequence of the fungus Inonotus baumii.</title>
        <authorList>
            <person name="Zhu H."/>
            <person name="Lin W."/>
        </authorList>
    </citation>
    <scope>NUCLEOTIDE SEQUENCE</scope>
    <source>
        <strain evidence="5">821</strain>
    </source>
</reference>
<feature type="compositionally biased region" description="Acidic residues" evidence="4">
    <location>
        <begin position="112"/>
        <end position="130"/>
    </location>
</feature>
<evidence type="ECO:0000256" key="2">
    <source>
        <dbReference type="ARBA" id="ARBA00006809"/>
    </source>
</evidence>
<feature type="region of interest" description="Disordered" evidence="4">
    <location>
        <begin position="818"/>
        <end position="902"/>
    </location>
</feature>
<evidence type="ECO:0000256" key="4">
    <source>
        <dbReference type="SAM" id="MobiDB-lite"/>
    </source>
</evidence>
<dbReference type="InterPro" id="IPR016024">
    <property type="entry name" value="ARM-type_fold"/>
</dbReference>
<organism evidence="5 6">
    <name type="scientific">Sanghuangporus baumii</name>
    <name type="common">Phellinus baumii</name>
    <dbReference type="NCBI Taxonomy" id="108892"/>
    <lineage>
        <taxon>Eukaryota</taxon>
        <taxon>Fungi</taxon>
        <taxon>Dikarya</taxon>
        <taxon>Basidiomycota</taxon>
        <taxon>Agaricomycotina</taxon>
        <taxon>Agaricomycetes</taxon>
        <taxon>Hymenochaetales</taxon>
        <taxon>Hymenochaetaceae</taxon>
        <taxon>Sanghuangporus</taxon>
    </lineage>
</organism>
<dbReference type="Pfam" id="PF04931">
    <property type="entry name" value="DNA_pol_phi"/>
    <property type="match status" value="1"/>
</dbReference>
<dbReference type="EMBL" id="LNZH02000216">
    <property type="protein sequence ID" value="OCB84353.1"/>
    <property type="molecule type" value="Genomic_DNA"/>
</dbReference>
<feature type="compositionally biased region" description="Basic residues" evidence="4">
    <location>
        <begin position="1257"/>
        <end position="1273"/>
    </location>
</feature>
<evidence type="ECO:0000313" key="6">
    <source>
        <dbReference type="Proteomes" id="UP000757232"/>
    </source>
</evidence>
<evidence type="ECO:0000256" key="1">
    <source>
        <dbReference type="ARBA" id="ARBA00004123"/>
    </source>
</evidence>
<feature type="region of interest" description="Disordered" evidence="4">
    <location>
        <begin position="1222"/>
        <end position="1273"/>
    </location>
</feature>
<dbReference type="GO" id="GO:0005730">
    <property type="term" value="C:nucleolus"/>
    <property type="evidence" value="ECO:0007669"/>
    <property type="project" value="InterPro"/>
</dbReference>
<keyword evidence="3" id="KW-0539">Nucleus</keyword>
<dbReference type="InterPro" id="IPR007015">
    <property type="entry name" value="DNA_pol_V/MYBBP1A"/>
</dbReference>
<dbReference type="PANTHER" id="PTHR13213:SF2">
    <property type="entry name" value="MYB-BINDING PROTEIN 1A"/>
    <property type="match status" value="1"/>
</dbReference>
<evidence type="ECO:0000313" key="5">
    <source>
        <dbReference type="EMBL" id="OCB84353.1"/>
    </source>
</evidence>
<evidence type="ECO:0008006" key="7">
    <source>
        <dbReference type="Google" id="ProtNLM"/>
    </source>
</evidence>
<proteinExistence type="inferred from homology"/>
<dbReference type="SUPFAM" id="SSF48371">
    <property type="entry name" value="ARM repeat"/>
    <property type="match status" value="1"/>
</dbReference>
<protein>
    <recommendedName>
        <fullName evidence="7">DNA polymerase V</fullName>
    </recommendedName>
</protein>
<feature type="compositionally biased region" description="Basic and acidic residues" evidence="4">
    <location>
        <begin position="755"/>
        <end position="768"/>
    </location>
</feature>
<dbReference type="Proteomes" id="UP000757232">
    <property type="component" value="Unassembled WGS sequence"/>
</dbReference>
<evidence type="ECO:0000256" key="3">
    <source>
        <dbReference type="ARBA" id="ARBA00023242"/>
    </source>
</evidence>
<dbReference type="GO" id="GO:0006355">
    <property type="term" value="P:regulation of DNA-templated transcription"/>
    <property type="evidence" value="ECO:0007669"/>
    <property type="project" value="InterPro"/>
</dbReference>
<accession>A0A9Q5HQY5</accession>